<organism evidence="12 13">
    <name type="scientific">Paramuricea clavata</name>
    <name type="common">Red gorgonian</name>
    <name type="synonym">Violescent sea-whip</name>
    <dbReference type="NCBI Taxonomy" id="317549"/>
    <lineage>
        <taxon>Eukaryota</taxon>
        <taxon>Metazoa</taxon>
        <taxon>Cnidaria</taxon>
        <taxon>Anthozoa</taxon>
        <taxon>Octocorallia</taxon>
        <taxon>Malacalcyonacea</taxon>
        <taxon>Plexauridae</taxon>
        <taxon>Paramuricea</taxon>
    </lineage>
</organism>
<evidence type="ECO:0000256" key="6">
    <source>
        <dbReference type="ARBA" id="ARBA00022837"/>
    </source>
</evidence>
<evidence type="ECO:0000256" key="2">
    <source>
        <dbReference type="ARBA" id="ARBA00022536"/>
    </source>
</evidence>
<dbReference type="PRINTS" id="PR00205">
    <property type="entry name" value="CADHERIN"/>
</dbReference>
<keyword evidence="3" id="KW-0812">Transmembrane</keyword>
<sequence length="626" mass="68361">MGAIDYDREAKNAKFQYSISGDPEHVFSIDPNIGRIELNKSVDYEMKQQYTFLVIATETDSIEKYSANQTVIVNITNINDNDPMFNESQYNFTVNEGDSVGTVLGQITAHDNDIGIYGKITYTLSGRGAEMFIVDKNNGTISVASKLDFESEPSYAIDLEAKDGGNKITEVSVIIVITDDNDNPPIFDPPGTTSASLDENEENGFLVVTVKANDADSGSNADIRYSIVDGDPLGNFTIDDVTGNITTTGPLDFETRSEFSLVIMAEDQGTPPLNTTKIVAITIMDTNDNGPYFNQTLYTISLMENTDIDYPIVQLHAFDKDSGANAELVYSIVEGNSAKMFTVNVDGLVLTRSSPDRESTSVYTLNVSASDSGTPKMYAYATVVINILDENDDSPKFQTTVDKKAIKEGPSTVNSTVANNTATDKDLGLNGTIEYTIADGNNEGKFAINSQTGNVTVAHELDFETVRIYSLKIVATDQGTPSLSGEYQLVVEVLDINDNEPKFGQPEYSFTVSENRPSETRIVDLRADDRDSEENRLITYSFSRGNLGSAFSINNETGEITTTRPLDRENTSQYLLTVKAKDHGNPSLEGTTNITITVLDENDQVPQFRKSSHNISVAENTAKGTS</sequence>
<dbReference type="EMBL" id="CACRXK020023061">
    <property type="protein sequence ID" value="CAB4037414.1"/>
    <property type="molecule type" value="Genomic_DNA"/>
</dbReference>
<evidence type="ECO:0000256" key="3">
    <source>
        <dbReference type="ARBA" id="ARBA00022692"/>
    </source>
</evidence>
<keyword evidence="6" id="KW-0106">Calcium</keyword>
<keyword evidence="4" id="KW-0732">Signal</keyword>
<evidence type="ECO:0000256" key="5">
    <source>
        <dbReference type="ARBA" id="ARBA00022737"/>
    </source>
</evidence>
<feature type="non-terminal residue" evidence="12">
    <location>
        <position position="1"/>
    </location>
</feature>
<evidence type="ECO:0000256" key="4">
    <source>
        <dbReference type="ARBA" id="ARBA00022729"/>
    </source>
</evidence>
<reference evidence="12" key="1">
    <citation type="submission" date="2020-04" db="EMBL/GenBank/DDBJ databases">
        <authorList>
            <person name="Alioto T."/>
            <person name="Alioto T."/>
            <person name="Gomez Garrido J."/>
        </authorList>
    </citation>
    <scope>NUCLEOTIDE SEQUENCE</scope>
    <source>
        <strain evidence="12">A484AB</strain>
    </source>
</reference>
<dbReference type="PANTHER" id="PTHR24025:SF23">
    <property type="entry name" value="NEURAL-CADHERIN"/>
    <property type="match status" value="1"/>
</dbReference>
<evidence type="ECO:0000256" key="8">
    <source>
        <dbReference type="ARBA" id="ARBA00022989"/>
    </source>
</evidence>
<accession>A0A6S7K470</accession>
<dbReference type="InterPro" id="IPR002126">
    <property type="entry name" value="Cadherin-like_dom"/>
</dbReference>
<dbReference type="InterPro" id="IPR015919">
    <property type="entry name" value="Cadherin-like_sf"/>
</dbReference>
<dbReference type="GO" id="GO:0007156">
    <property type="term" value="P:homophilic cell adhesion via plasma membrane adhesion molecules"/>
    <property type="evidence" value="ECO:0007669"/>
    <property type="project" value="InterPro"/>
</dbReference>
<dbReference type="InterPro" id="IPR050971">
    <property type="entry name" value="Cadherin-domain_protein"/>
</dbReference>
<name>A0A6S7K470_PARCT</name>
<dbReference type="GO" id="GO:0005911">
    <property type="term" value="C:cell-cell junction"/>
    <property type="evidence" value="ECO:0007669"/>
    <property type="project" value="TreeGrafter"/>
</dbReference>
<keyword evidence="10" id="KW-1015">Disulfide bond</keyword>
<dbReference type="SMART" id="SM00112">
    <property type="entry name" value="CA"/>
    <property type="match status" value="6"/>
</dbReference>
<gene>
    <name evidence="12" type="ORF">PACLA_8A057709</name>
</gene>
<dbReference type="GO" id="GO:0005509">
    <property type="term" value="F:calcium ion binding"/>
    <property type="evidence" value="ECO:0007669"/>
    <property type="project" value="UniProtKB-UniRule"/>
</dbReference>
<keyword evidence="5" id="KW-0677">Repeat</keyword>
<dbReference type="FunFam" id="2.60.40.60:FF:000037">
    <property type="entry name" value="FAT atypical cadherin 1"/>
    <property type="match status" value="1"/>
</dbReference>
<comment type="caution">
    <text evidence="12">The sequence shown here is derived from an EMBL/GenBank/DDBJ whole genome shotgun (WGS) entry which is preliminary data.</text>
</comment>
<proteinExistence type="predicted"/>
<comment type="subcellular location">
    <subcellularLocation>
        <location evidence="1">Membrane</location>
        <topology evidence="1">Single-pass membrane protein</topology>
    </subcellularLocation>
</comment>
<keyword evidence="8" id="KW-1133">Transmembrane helix</keyword>
<dbReference type="OrthoDB" id="5989109at2759"/>
<dbReference type="InterPro" id="IPR020894">
    <property type="entry name" value="Cadherin_CS"/>
</dbReference>
<keyword evidence="11" id="KW-0325">Glycoprotein</keyword>
<evidence type="ECO:0000256" key="9">
    <source>
        <dbReference type="ARBA" id="ARBA00023136"/>
    </source>
</evidence>
<dbReference type="FunFam" id="2.60.40.60:FF:000020">
    <property type="entry name" value="Dachsous cadherin-related 1b"/>
    <property type="match status" value="2"/>
</dbReference>
<keyword evidence="2" id="KW-0245">EGF-like domain</keyword>
<dbReference type="CDD" id="cd11304">
    <property type="entry name" value="Cadherin_repeat"/>
    <property type="match status" value="6"/>
</dbReference>
<keyword evidence="7" id="KW-0130">Cell adhesion</keyword>
<evidence type="ECO:0000256" key="11">
    <source>
        <dbReference type="ARBA" id="ARBA00023180"/>
    </source>
</evidence>
<dbReference type="AlphaFoldDB" id="A0A6S7K470"/>
<dbReference type="GO" id="GO:0005886">
    <property type="term" value="C:plasma membrane"/>
    <property type="evidence" value="ECO:0007669"/>
    <property type="project" value="InterPro"/>
</dbReference>
<evidence type="ECO:0000313" key="13">
    <source>
        <dbReference type="Proteomes" id="UP001152795"/>
    </source>
</evidence>
<dbReference type="PROSITE" id="PS50268">
    <property type="entry name" value="CADHERIN_2"/>
    <property type="match status" value="6"/>
</dbReference>
<dbReference type="SUPFAM" id="SSF49313">
    <property type="entry name" value="Cadherin-like"/>
    <property type="match status" value="6"/>
</dbReference>
<protein>
    <submittedName>
        <fullName evidence="12">Protocadherin-like wing polarity stan</fullName>
    </submittedName>
</protein>
<keyword evidence="9" id="KW-0472">Membrane</keyword>
<evidence type="ECO:0000313" key="12">
    <source>
        <dbReference type="EMBL" id="CAB4037414.1"/>
    </source>
</evidence>
<dbReference type="Pfam" id="PF00028">
    <property type="entry name" value="Cadherin"/>
    <property type="match status" value="6"/>
</dbReference>
<dbReference type="PROSITE" id="PS00232">
    <property type="entry name" value="CADHERIN_1"/>
    <property type="match status" value="2"/>
</dbReference>
<keyword evidence="13" id="KW-1185">Reference proteome</keyword>
<dbReference type="FunFam" id="2.60.40.60:FF:000275">
    <property type="entry name" value="Si:dkey-30k22.7"/>
    <property type="match status" value="1"/>
</dbReference>
<evidence type="ECO:0000256" key="1">
    <source>
        <dbReference type="ARBA" id="ARBA00004167"/>
    </source>
</evidence>
<dbReference type="PANTHER" id="PTHR24025">
    <property type="entry name" value="DESMOGLEIN FAMILY MEMBER"/>
    <property type="match status" value="1"/>
</dbReference>
<evidence type="ECO:0000256" key="7">
    <source>
        <dbReference type="ARBA" id="ARBA00022889"/>
    </source>
</evidence>
<dbReference type="Proteomes" id="UP001152795">
    <property type="component" value="Unassembled WGS sequence"/>
</dbReference>
<dbReference type="FunFam" id="2.60.40.60:FF:000181">
    <property type="entry name" value="Predicted protein"/>
    <property type="match status" value="1"/>
</dbReference>
<dbReference type="Gene3D" id="2.60.40.60">
    <property type="entry name" value="Cadherins"/>
    <property type="match status" value="6"/>
</dbReference>
<evidence type="ECO:0000256" key="10">
    <source>
        <dbReference type="ARBA" id="ARBA00023157"/>
    </source>
</evidence>